<dbReference type="EMBL" id="AP022582">
    <property type="protein sequence ID" value="BBY00459.1"/>
    <property type="molecule type" value="Genomic_DNA"/>
</dbReference>
<protein>
    <recommendedName>
        <fullName evidence="6">Transport permease protein</fullName>
    </recommendedName>
</protein>
<sequence length="262" mass="28309">MPRHRLQGSLLTESWVQASRLLTEWRRERAVLVGSLVVPVCLLLVYVVVLDERVHKLTGVQSVYALVPVCSMLSGVFGALSTSLGIGMERDSGLLSRMWVMPVHRASALTGRLTAEAVRALGGTVLITALGVVMGLRFTHGWATVLVYVLIPSITVVGFTTLVMAIAIRTSGVSLMTWLAAGTVALAFLNPGTTPIMLYPEWLRPFVRVQPMSPPIEAMWGLAHGGPLLRPLALTLLWALVLFAVFIPVAVRSYRSAAESSA</sequence>
<feature type="transmembrane region" description="Helical" evidence="6">
    <location>
        <begin position="120"/>
        <end position="139"/>
    </location>
</feature>
<dbReference type="AlphaFoldDB" id="A0A7I7NVF7"/>
<dbReference type="PIRSF" id="PIRSF006648">
    <property type="entry name" value="DrrB"/>
    <property type="match status" value="1"/>
</dbReference>
<evidence type="ECO:0000256" key="6">
    <source>
        <dbReference type="RuleBase" id="RU361157"/>
    </source>
</evidence>
<feature type="transmembrane region" description="Helical" evidence="6">
    <location>
        <begin position="228"/>
        <end position="251"/>
    </location>
</feature>
<dbReference type="GO" id="GO:0046677">
    <property type="term" value="P:response to antibiotic"/>
    <property type="evidence" value="ECO:0007669"/>
    <property type="project" value="UniProtKB-KW"/>
</dbReference>
<accession>A0A7I7NVF7</accession>
<keyword evidence="6" id="KW-1003">Cell membrane</keyword>
<dbReference type="InterPro" id="IPR052902">
    <property type="entry name" value="ABC-2_transporter"/>
</dbReference>
<evidence type="ECO:0000256" key="3">
    <source>
        <dbReference type="ARBA" id="ARBA00022989"/>
    </source>
</evidence>
<name>A0A7I7NVF7_9MYCO</name>
<feature type="transmembrane region" description="Helical" evidence="6">
    <location>
        <begin position="145"/>
        <end position="168"/>
    </location>
</feature>
<dbReference type="InterPro" id="IPR000412">
    <property type="entry name" value="ABC_2_transport"/>
</dbReference>
<comment type="similarity">
    <text evidence="6">Belongs to the ABC-2 integral membrane protein family.</text>
</comment>
<gene>
    <name evidence="8" type="primary">drrC</name>
    <name evidence="8" type="ORF">MSEO_09580</name>
</gene>
<evidence type="ECO:0000256" key="5">
    <source>
        <dbReference type="ARBA" id="ARBA00023251"/>
    </source>
</evidence>
<evidence type="ECO:0000313" key="9">
    <source>
        <dbReference type="Proteomes" id="UP000466632"/>
    </source>
</evidence>
<dbReference type="Pfam" id="PF01061">
    <property type="entry name" value="ABC2_membrane"/>
    <property type="match status" value="1"/>
</dbReference>
<evidence type="ECO:0000256" key="2">
    <source>
        <dbReference type="ARBA" id="ARBA00022692"/>
    </source>
</evidence>
<keyword evidence="6" id="KW-0813">Transport</keyword>
<keyword evidence="2 6" id="KW-0812">Transmembrane</keyword>
<feature type="transmembrane region" description="Helical" evidence="6">
    <location>
        <begin position="30"/>
        <end position="50"/>
    </location>
</feature>
<organism evidence="8 9">
    <name type="scientific">Mycobacterium seoulense</name>
    <dbReference type="NCBI Taxonomy" id="386911"/>
    <lineage>
        <taxon>Bacteria</taxon>
        <taxon>Bacillati</taxon>
        <taxon>Actinomycetota</taxon>
        <taxon>Actinomycetes</taxon>
        <taxon>Mycobacteriales</taxon>
        <taxon>Mycobacteriaceae</taxon>
        <taxon>Mycobacterium</taxon>
    </lineage>
</organism>
<dbReference type="InterPro" id="IPR005943">
    <property type="entry name" value="Daunbcin-R_C"/>
</dbReference>
<dbReference type="KEGG" id="mseo:MSEO_09580"/>
<keyword evidence="4 6" id="KW-0472">Membrane</keyword>
<feature type="domain" description="ABC transmembrane type-2" evidence="7">
    <location>
        <begin position="30"/>
        <end position="257"/>
    </location>
</feature>
<reference evidence="8 9" key="1">
    <citation type="journal article" date="2019" name="Emerg. Microbes Infect.">
        <title>Comprehensive subspecies identification of 175 nontuberculous mycobacteria species based on 7547 genomic profiles.</title>
        <authorList>
            <person name="Matsumoto Y."/>
            <person name="Kinjo T."/>
            <person name="Motooka D."/>
            <person name="Nabeya D."/>
            <person name="Jung N."/>
            <person name="Uechi K."/>
            <person name="Horii T."/>
            <person name="Iida T."/>
            <person name="Fujita J."/>
            <person name="Nakamura S."/>
        </authorList>
    </citation>
    <scope>NUCLEOTIDE SEQUENCE [LARGE SCALE GENOMIC DNA]</scope>
    <source>
        <strain evidence="8 9">JCM 16018</strain>
    </source>
</reference>
<dbReference type="PANTHER" id="PTHR43027:SF1">
    <property type="entry name" value="DOXORUBICIN RESISTANCE ABC TRANSPORTER PERMEASE PROTEIN DRRC-RELATED"/>
    <property type="match status" value="1"/>
</dbReference>
<keyword evidence="3 6" id="KW-1133">Transmembrane helix</keyword>
<evidence type="ECO:0000259" key="7">
    <source>
        <dbReference type="PROSITE" id="PS51012"/>
    </source>
</evidence>
<dbReference type="NCBIfam" id="TIGR01248">
    <property type="entry name" value="drrC"/>
    <property type="match status" value="1"/>
</dbReference>
<keyword evidence="5" id="KW-0046">Antibiotic resistance</keyword>
<evidence type="ECO:0000256" key="1">
    <source>
        <dbReference type="ARBA" id="ARBA00004141"/>
    </source>
</evidence>
<feature type="transmembrane region" description="Helical" evidence="6">
    <location>
        <begin position="175"/>
        <end position="198"/>
    </location>
</feature>
<dbReference type="GO" id="GO:0043190">
    <property type="term" value="C:ATP-binding cassette (ABC) transporter complex"/>
    <property type="evidence" value="ECO:0007669"/>
    <property type="project" value="InterPro"/>
</dbReference>
<keyword evidence="9" id="KW-1185">Reference proteome</keyword>
<evidence type="ECO:0000313" key="8">
    <source>
        <dbReference type="EMBL" id="BBY00459.1"/>
    </source>
</evidence>
<dbReference type="Proteomes" id="UP000466632">
    <property type="component" value="Chromosome"/>
</dbReference>
<proteinExistence type="inferred from homology"/>
<dbReference type="RefSeq" id="WP_163676622.1">
    <property type="nucleotide sequence ID" value="NZ_AP022582.1"/>
</dbReference>
<dbReference type="GO" id="GO:0140359">
    <property type="term" value="F:ABC-type transporter activity"/>
    <property type="evidence" value="ECO:0007669"/>
    <property type="project" value="InterPro"/>
</dbReference>
<feature type="transmembrane region" description="Helical" evidence="6">
    <location>
        <begin position="62"/>
        <end position="88"/>
    </location>
</feature>
<dbReference type="InterPro" id="IPR047817">
    <property type="entry name" value="ABC2_TM_bact-type"/>
</dbReference>
<dbReference type="PROSITE" id="PS51012">
    <property type="entry name" value="ABC_TM2"/>
    <property type="match status" value="1"/>
</dbReference>
<dbReference type="InterPro" id="IPR013525">
    <property type="entry name" value="ABC2_TM"/>
</dbReference>
<comment type="subcellular location">
    <subcellularLocation>
        <location evidence="6">Cell membrane</location>
        <topology evidence="6">Multi-pass membrane protein</topology>
    </subcellularLocation>
    <subcellularLocation>
        <location evidence="1">Membrane</location>
        <topology evidence="1">Multi-pass membrane protein</topology>
    </subcellularLocation>
</comment>
<dbReference type="PANTHER" id="PTHR43027">
    <property type="entry name" value="DOXORUBICIN RESISTANCE ABC TRANSPORTER PERMEASE PROTEIN DRRC-RELATED"/>
    <property type="match status" value="1"/>
</dbReference>
<evidence type="ECO:0000256" key="4">
    <source>
        <dbReference type="ARBA" id="ARBA00023136"/>
    </source>
</evidence>